<gene>
    <name evidence="3" type="ORF">PQ465_10370</name>
</gene>
<protein>
    <submittedName>
        <fullName evidence="3">Pitrilysin family protein</fullName>
    </submittedName>
</protein>
<proteinExistence type="predicted"/>
<reference evidence="3 4" key="1">
    <citation type="submission" date="2023-02" db="EMBL/GenBank/DDBJ databases">
        <title>Genome sequence of Sphingobacterium sp. KACC 22765.</title>
        <authorList>
            <person name="Kim S."/>
            <person name="Heo J."/>
            <person name="Kwon S.-W."/>
        </authorList>
    </citation>
    <scope>NUCLEOTIDE SEQUENCE [LARGE SCALE GENOMIC DNA]</scope>
    <source>
        <strain evidence="3 4">KACC 22765</strain>
    </source>
</reference>
<evidence type="ECO:0000259" key="2">
    <source>
        <dbReference type="Pfam" id="PF05193"/>
    </source>
</evidence>
<dbReference type="Proteomes" id="UP001221558">
    <property type="component" value="Chromosome"/>
</dbReference>
<dbReference type="InterPro" id="IPR007863">
    <property type="entry name" value="Peptidase_M16_C"/>
</dbReference>
<dbReference type="PANTHER" id="PTHR11851">
    <property type="entry name" value="METALLOPROTEASE"/>
    <property type="match status" value="1"/>
</dbReference>
<dbReference type="Pfam" id="PF00675">
    <property type="entry name" value="Peptidase_M16"/>
    <property type="match status" value="1"/>
</dbReference>
<evidence type="ECO:0000313" key="3">
    <source>
        <dbReference type="EMBL" id="WDF70760.1"/>
    </source>
</evidence>
<dbReference type="InterPro" id="IPR011765">
    <property type="entry name" value="Pept_M16_N"/>
</dbReference>
<dbReference type="EMBL" id="CP117880">
    <property type="protein sequence ID" value="WDF70760.1"/>
    <property type="molecule type" value="Genomic_DNA"/>
</dbReference>
<sequence>MLNRTDSPARHSIQHISLIAPEQIDFENGLKVFVFHAPEQELIKAEFVFQNVFTEPENPIVHTCLSHMMKEGTTTRTSAQIAEEIDFYGGYLMPEYSFDQSSLTLYTLQKHLSAVLPVVHDVLNNATIPEVELQTYIRNNKQTLQISLQKNDYVARRLFYNKLYSDTRYGITPTLASYEALNSASLLALYKKQIQPQNCTLFLSGNITPHVLREVQVFFDQQWSNKDDLIISSAPHFQEFVPQMIVEERPEALQSAIRIGTRSVNRQDADYPALQFVNTLFGGYFGSRLMRNIREDKGYTYSIGSAFASLKHSGFFTIATEVGVASTKATLLEIEKEMNILRESKPSEQEVDLVKNYMLGAMLGSLESIFSHADKFKSVYFYGMNLDYFARYNQTIQEMTAETVQHFASKLFDYDTLLKIVVGKMN</sequence>
<dbReference type="InterPro" id="IPR011249">
    <property type="entry name" value="Metalloenz_LuxS/M16"/>
</dbReference>
<dbReference type="Pfam" id="PF05193">
    <property type="entry name" value="Peptidase_M16_C"/>
    <property type="match status" value="1"/>
</dbReference>
<dbReference type="Gene3D" id="3.30.830.10">
    <property type="entry name" value="Metalloenzyme, LuxS/M16 peptidase-like"/>
    <property type="match status" value="2"/>
</dbReference>
<keyword evidence="4" id="KW-1185">Reference proteome</keyword>
<dbReference type="PANTHER" id="PTHR11851:SF224">
    <property type="entry name" value="PROCESSING PROTEASE"/>
    <property type="match status" value="1"/>
</dbReference>
<dbReference type="SUPFAM" id="SSF63411">
    <property type="entry name" value="LuxS/MPP-like metallohydrolase"/>
    <property type="match status" value="2"/>
</dbReference>
<feature type="domain" description="Peptidase M16 N-terminal" evidence="1">
    <location>
        <begin position="65"/>
        <end position="169"/>
    </location>
</feature>
<evidence type="ECO:0000259" key="1">
    <source>
        <dbReference type="Pfam" id="PF00675"/>
    </source>
</evidence>
<accession>A0ABY7WMM3</accession>
<name>A0ABY7WMM3_9SPHI</name>
<dbReference type="InterPro" id="IPR050361">
    <property type="entry name" value="MPP/UQCRC_Complex"/>
</dbReference>
<feature type="domain" description="Peptidase M16 C-terminal" evidence="2">
    <location>
        <begin position="181"/>
        <end position="356"/>
    </location>
</feature>
<dbReference type="RefSeq" id="WP_274269464.1">
    <property type="nucleotide sequence ID" value="NZ_CP117880.1"/>
</dbReference>
<organism evidence="3 4">
    <name type="scientific">Sphingobacterium oryzagri</name>
    <dbReference type="NCBI Taxonomy" id="3025669"/>
    <lineage>
        <taxon>Bacteria</taxon>
        <taxon>Pseudomonadati</taxon>
        <taxon>Bacteroidota</taxon>
        <taxon>Sphingobacteriia</taxon>
        <taxon>Sphingobacteriales</taxon>
        <taxon>Sphingobacteriaceae</taxon>
        <taxon>Sphingobacterium</taxon>
    </lineage>
</organism>
<evidence type="ECO:0000313" key="4">
    <source>
        <dbReference type="Proteomes" id="UP001221558"/>
    </source>
</evidence>